<dbReference type="Proteomes" id="UP000585905">
    <property type="component" value="Unassembled WGS sequence"/>
</dbReference>
<dbReference type="SMART" id="SM00833">
    <property type="entry name" value="CobW_C"/>
    <property type="match status" value="1"/>
</dbReference>
<dbReference type="RefSeq" id="WP_182490753.1">
    <property type="nucleotide sequence ID" value="NZ_BAAAOV010000001.1"/>
</dbReference>
<feature type="region of interest" description="Disordered" evidence="1">
    <location>
        <begin position="113"/>
        <end position="138"/>
    </location>
</feature>
<sequence length="362" mass="38621">MQPVDVIAVVGACAAERAAYAQRLASATGRGILRAARLSSEDDPLTAAADLAPGMATRSGLVIELPAETAAHDLLGALATADASTRLMGLVCVADAAHLLRDLQRDDYIARPAREHPHPDADADADAGGDDEAGHGAPGRIEHTARAQLAVTQLEFASSIVLVNWSALSTPELATTMALVAHLSPRARLRLDRRDLDVRTLLFAHSPAHDGAGWVRLLNGAFDPHMTDRRVSALHWEQARPLHPERLQRLLDDRVEPGELGTIVRSAGFCRFATRPGITALWDHVGRTISLAPLAHDGTLSPDDEPLALGQDLAIIGLDLDHAGLRAAFDAAALTDDELLAGPETWAGFRDPFPVWPAAMRE</sequence>
<evidence type="ECO:0000259" key="2">
    <source>
        <dbReference type="SMART" id="SM00833"/>
    </source>
</evidence>
<name>A0A839E5J5_9MICO</name>
<proteinExistence type="predicted"/>
<evidence type="ECO:0000313" key="3">
    <source>
        <dbReference type="EMBL" id="MBA8847939.1"/>
    </source>
</evidence>
<organism evidence="3 4">
    <name type="scientific">Microcella alkalica</name>
    <dbReference type="NCBI Taxonomy" id="355930"/>
    <lineage>
        <taxon>Bacteria</taxon>
        <taxon>Bacillati</taxon>
        <taxon>Actinomycetota</taxon>
        <taxon>Actinomycetes</taxon>
        <taxon>Micrococcales</taxon>
        <taxon>Microbacteriaceae</taxon>
        <taxon>Microcella</taxon>
    </lineage>
</organism>
<reference evidence="3 4" key="1">
    <citation type="submission" date="2020-07" db="EMBL/GenBank/DDBJ databases">
        <title>Sequencing the genomes of 1000 actinobacteria strains.</title>
        <authorList>
            <person name="Klenk H.-P."/>
        </authorList>
    </citation>
    <scope>NUCLEOTIDE SEQUENCE [LARGE SCALE GENOMIC DNA]</scope>
    <source>
        <strain evidence="3 4">DSM 19663</strain>
    </source>
</reference>
<dbReference type="PANTHER" id="PTHR43603:SF1">
    <property type="entry name" value="ZINC-REGULATED GTPASE METALLOPROTEIN ACTIVATOR 1"/>
    <property type="match status" value="1"/>
</dbReference>
<dbReference type="AlphaFoldDB" id="A0A839E5J5"/>
<dbReference type="EMBL" id="JACGWX010000003">
    <property type="protein sequence ID" value="MBA8847939.1"/>
    <property type="molecule type" value="Genomic_DNA"/>
</dbReference>
<evidence type="ECO:0000313" key="4">
    <source>
        <dbReference type="Proteomes" id="UP000585905"/>
    </source>
</evidence>
<comment type="caution">
    <text evidence="3">The sequence shown here is derived from an EMBL/GenBank/DDBJ whole genome shotgun (WGS) entry which is preliminary data.</text>
</comment>
<dbReference type="SUPFAM" id="SSF90002">
    <property type="entry name" value="Hypothetical protein YjiA, C-terminal domain"/>
    <property type="match status" value="1"/>
</dbReference>
<dbReference type="InterPro" id="IPR011629">
    <property type="entry name" value="CobW-like_C"/>
</dbReference>
<keyword evidence="4" id="KW-1185">Reference proteome</keyword>
<accession>A0A839E5J5</accession>
<protein>
    <submittedName>
        <fullName evidence="3">G3E family GTPase</fullName>
    </submittedName>
</protein>
<feature type="compositionally biased region" description="Acidic residues" evidence="1">
    <location>
        <begin position="122"/>
        <end position="131"/>
    </location>
</feature>
<dbReference type="Pfam" id="PF07683">
    <property type="entry name" value="CobW_C"/>
    <property type="match status" value="1"/>
</dbReference>
<feature type="domain" description="CobW C-terminal" evidence="2">
    <location>
        <begin position="231"/>
        <end position="333"/>
    </location>
</feature>
<gene>
    <name evidence="3" type="ORF">FHX53_001531</name>
</gene>
<dbReference type="PANTHER" id="PTHR43603">
    <property type="entry name" value="COBW DOMAIN-CONTAINING PROTEIN DDB_G0274527"/>
    <property type="match status" value="1"/>
</dbReference>
<dbReference type="InterPro" id="IPR051927">
    <property type="entry name" value="Zn_Chap_cDPG_Synth"/>
</dbReference>
<evidence type="ECO:0000256" key="1">
    <source>
        <dbReference type="SAM" id="MobiDB-lite"/>
    </source>
</evidence>